<gene>
    <name evidence="2" type="ORF">METZ01_LOCUS412363</name>
</gene>
<evidence type="ECO:0000313" key="2">
    <source>
        <dbReference type="EMBL" id="SVD59509.1"/>
    </source>
</evidence>
<accession>A0A382WLG9</accession>
<feature type="coiled-coil region" evidence="1">
    <location>
        <begin position="59"/>
        <end position="100"/>
    </location>
</feature>
<evidence type="ECO:0000256" key="1">
    <source>
        <dbReference type="SAM" id="Coils"/>
    </source>
</evidence>
<feature type="non-terminal residue" evidence="2">
    <location>
        <position position="1"/>
    </location>
</feature>
<dbReference type="EMBL" id="UINC01160708">
    <property type="protein sequence ID" value="SVD59509.1"/>
    <property type="molecule type" value="Genomic_DNA"/>
</dbReference>
<reference evidence="2" key="1">
    <citation type="submission" date="2018-05" db="EMBL/GenBank/DDBJ databases">
        <authorList>
            <person name="Lanie J.A."/>
            <person name="Ng W.-L."/>
            <person name="Kazmierczak K.M."/>
            <person name="Andrzejewski T.M."/>
            <person name="Davidsen T.M."/>
            <person name="Wayne K.J."/>
            <person name="Tettelin H."/>
            <person name="Glass J.I."/>
            <person name="Rusch D."/>
            <person name="Podicherti R."/>
            <person name="Tsui H.-C.T."/>
            <person name="Winkler M.E."/>
        </authorList>
    </citation>
    <scope>NUCLEOTIDE SEQUENCE</scope>
</reference>
<feature type="non-terminal residue" evidence="2">
    <location>
        <position position="141"/>
    </location>
</feature>
<name>A0A382WLG9_9ZZZZ</name>
<dbReference type="AlphaFoldDB" id="A0A382WLG9"/>
<keyword evidence="1" id="KW-0175">Coiled coil</keyword>
<proteinExistence type="predicted"/>
<protein>
    <submittedName>
        <fullName evidence="2">Uncharacterized protein</fullName>
    </submittedName>
</protein>
<sequence>VIADRLIQLSQQDCTVECLVQTAMADTSELLGNLTTRRTALNTNRRRILDQIDALGGGIAERRTALKSVSKKIAELEEQKEQLDDEILQVDLEVETTKKKAVSAQSLTDSLTTFGDLYREALPEEKRELIRLRVNQLVWTP</sequence>
<organism evidence="2">
    <name type="scientific">marine metagenome</name>
    <dbReference type="NCBI Taxonomy" id="408172"/>
    <lineage>
        <taxon>unclassified sequences</taxon>
        <taxon>metagenomes</taxon>
        <taxon>ecological metagenomes</taxon>
    </lineage>
</organism>